<accession>A0ACB6V1D2</accession>
<organism evidence="1 2">
    <name type="scientific">Geotrichum galactomycetum</name>
    <dbReference type="NCBI Taxonomy" id="27317"/>
    <lineage>
        <taxon>Eukaryota</taxon>
        <taxon>Fungi</taxon>
        <taxon>Dikarya</taxon>
        <taxon>Ascomycota</taxon>
        <taxon>Saccharomycotina</taxon>
        <taxon>Dipodascomycetes</taxon>
        <taxon>Dipodascales</taxon>
        <taxon>Dipodascaceae</taxon>
        <taxon>Geotrichum</taxon>
    </lineage>
</organism>
<name>A0ACB6V1D2_9ASCO</name>
<reference evidence="1 2" key="1">
    <citation type="journal article" date="2020" name="Front. Microbiol.">
        <title>Phenotypic and Genetic Characterization of the Cheese Ripening Yeast Geotrichum candidum.</title>
        <authorList>
            <person name="Perkins V."/>
            <person name="Vignola S."/>
            <person name="Lessard M.H."/>
            <person name="Plante P.L."/>
            <person name="Corbeil J."/>
            <person name="Dugat-Bony E."/>
            <person name="Frenette M."/>
            <person name="Labrie S."/>
        </authorList>
    </citation>
    <scope>NUCLEOTIDE SEQUENCE [LARGE SCALE GENOMIC DNA]</scope>
    <source>
        <strain evidence="1 2">LMA-1147</strain>
    </source>
</reference>
<evidence type="ECO:0000313" key="1">
    <source>
        <dbReference type="EMBL" id="KAF5094765.1"/>
    </source>
</evidence>
<dbReference type="EMBL" id="QVQA01000150">
    <property type="protein sequence ID" value="KAF5094765.1"/>
    <property type="molecule type" value="Genomic_DNA"/>
</dbReference>
<sequence>MIIASRITVFAALAASAHALFNCEFSVDDQVFDLRALGRADHKISQYIKTPPSLTKISWYVNPCGAVGADEDAPANAKLCPVGSQVCGIEKVQLPDSDEWNLVGIIPVSGDAKHPGSSNVTSTATGLQLELAGGAWGDLTDLRAVIDFVCDHDDDKESTLEFASFDFKTLRLSWRTRHACAKSAPDAPPEKAPSTPTNPAPSQPEPTTPGAPDKDIKVKGSGWGFFTWLFVLCLVGCVAYVGLNAWFNYKRYGTVTPVNARSSEFLRDIPFLLRDFVRKVAGTFSAGTSTGYTSV</sequence>
<comment type="caution">
    <text evidence="1">The sequence shown here is derived from an EMBL/GenBank/DDBJ whole genome shotgun (WGS) entry which is preliminary data.</text>
</comment>
<dbReference type="Proteomes" id="UP000744676">
    <property type="component" value="Unassembled WGS sequence"/>
</dbReference>
<evidence type="ECO:0000313" key="2">
    <source>
        <dbReference type="Proteomes" id="UP000744676"/>
    </source>
</evidence>
<keyword evidence="2" id="KW-1185">Reference proteome</keyword>
<proteinExistence type="predicted"/>
<protein>
    <submittedName>
        <fullName evidence="1">Uncharacterized protein</fullName>
    </submittedName>
</protein>
<gene>
    <name evidence="1" type="ORF">D0Z00_003398</name>
</gene>